<accession>A0A544TH24</accession>
<evidence type="ECO:0000256" key="1">
    <source>
        <dbReference type="SAM" id="Phobius"/>
    </source>
</evidence>
<organism evidence="2 3">
    <name type="scientific">Psychrobacillus lasiicapitis</name>
    <dbReference type="NCBI Taxonomy" id="1636719"/>
    <lineage>
        <taxon>Bacteria</taxon>
        <taxon>Bacillati</taxon>
        <taxon>Bacillota</taxon>
        <taxon>Bacilli</taxon>
        <taxon>Bacillales</taxon>
        <taxon>Bacillaceae</taxon>
        <taxon>Psychrobacillus</taxon>
    </lineage>
</organism>
<feature type="transmembrane region" description="Helical" evidence="1">
    <location>
        <begin position="31"/>
        <end position="50"/>
    </location>
</feature>
<dbReference type="NCBIfam" id="NF041646">
    <property type="entry name" value="VC0807_fam"/>
    <property type="match status" value="1"/>
</dbReference>
<feature type="transmembrane region" description="Helical" evidence="1">
    <location>
        <begin position="57"/>
        <end position="76"/>
    </location>
</feature>
<feature type="transmembrane region" description="Helical" evidence="1">
    <location>
        <begin position="7"/>
        <end position="25"/>
    </location>
</feature>
<keyword evidence="1" id="KW-1133">Transmembrane helix</keyword>
<evidence type="ECO:0008006" key="4">
    <source>
        <dbReference type="Google" id="ProtNLM"/>
    </source>
</evidence>
<dbReference type="AlphaFoldDB" id="A0A544TH24"/>
<protein>
    <recommendedName>
        <fullName evidence="4">Intracellular septation protein A</fullName>
    </recommendedName>
</protein>
<keyword evidence="3" id="KW-1185">Reference proteome</keyword>
<evidence type="ECO:0000313" key="2">
    <source>
        <dbReference type="EMBL" id="TQR16763.1"/>
    </source>
</evidence>
<dbReference type="RefSeq" id="WP_142537007.1">
    <property type="nucleotide sequence ID" value="NZ_BMIE01000002.1"/>
</dbReference>
<sequence>MKINYILVELIVYLGLPYVIWTHGRSFIGDYYAMLLSTIPAIVYTIYRFMKDRQFNIVGVFIISSLLFSSLLDLLAGSAIQMLWNSVFLSYGFTLIYIISMLIKKPLAIYLAVEFMHLQGYPRDKSKKLYFIKENVKLFQLVTAIFVIRGLVMNTIMLWLIINHGADAFMHLIIIRKALGLVFSVLIFIAFLFAGNKTMQVMKERDRDWIKKVPGSKTIQN</sequence>
<feature type="transmembrane region" description="Helical" evidence="1">
    <location>
        <begin position="138"/>
        <end position="162"/>
    </location>
</feature>
<dbReference type="EMBL" id="VDGH01000001">
    <property type="protein sequence ID" value="TQR16763.1"/>
    <property type="molecule type" value="Genomic_DNA"/>
</dbReference>
<name>A0A544TH24_9BACI</name>
<gene>
    <name evidence="2" type="ORF">FG382_00960</name>
</gene>
<proteinExistence type="predicted"/>
<dbReference type="OrthoDB" id="2739093at2"/>
<dbReference type="Proteomes" id="UP000317316">
    <property type="component" value="Unassembled WGS sequence"/>
</dbReference>
<keyword evidence="1" id="KW-0472">Membrane</keyword>
<evidence type="ECO:0000313" key="3">
    <source>
        <dbReference type="Proteomes" id="UP000317316"/>
    </source>
</evidence>
<feature type="transmembrane region" description="Helical" evidence="1">
    <location>
        <begin position="82"/>
        <end position="103"/>
    </location>
</feature>
<keyword evidence="1" id="KW-0812">Transmembrane</keyword>
<comment type="caution">
    <text evidence="2">The sequence shown here is derived from an EMBL/GenBank/DDBJ whole genome shotgun (WGS) entry which is preliminary data.</text>
</comment>
<feature type="transmembrane region" description="Helical" evidence="1">
    <location>
        <begin position="168"/>
        <end position="195"/>
    </location>
</feature>
<reference evidence="2 3" key="1">
    <citation type="submission" date="2019-05" db="EMBL/GenBank/DDBJ databases">
        <title>Psychrobacillus vulpis sp. nov., a new species isolated from feces of a red fox that inhabits in The Tablas de Daimiel Natural Park, Albacete, Spain.</title>
        <authorList>
            <person name="Rodriguez M."/>
            <person name="Reina J.C."/>
            <person name="Bejar V."/>
            <person name="Llamas I."/>
        </authorList>
    </citation>
    <scope>NUCLEOTIDE SEQUENCE [LARGE SCALE GENOMIC DNA]</scope>
    <source>
        <strain evidence="2 3">NEAU-3TGS17</strain>
    </source>
</reference>